<comment type="catalytic activity">
    <reaction evidence="3">
        <text>[thioredoxin]-dithiol + NADP(+) = [thioredoxin]-disulfide + NADPH + H(+)</text>
        <dbReference type="Rhea" id="RHEA:20345"/>
        <dbReference type="Rhea" id="RHEA-COMP:10698"/>
        <dbReference type="Rhea" id="RHEA-COMP:10700"/>
        <dbReference type="ChEBI" id="CHEBI:15378"/>
        <dbReference type="ChEBI" id="CHEBI:29950"/>
        <dbReference type="ChEBI" id="CHEBI:50058"/>
        <dbReference type="ChEBI" id="CHEBI:57783"/>
        <dbReference type="ChEBI" id="CHEBI:58349"/>
        <dbReference type="EC" id="1.8.1.9"/>
    </reaction>
</comment>
<dbReference type="AlphaFoldDB" id="A0A9D2EDN6"/>
<sequence length="266" mass="28383">VLGQEGIAPLELLARGRAEAEAYGVRFVSGRATGARGTIDDFHIEVDGGTHLVRARRLILATGLVDGLPVVPGINEGWGRSVLHCPFCHGWEVRDQRIAILTSTEVAVHQAVLFRQLSDQVTLFLHEAPDPTEEQWEQLAALNVSVVRPRVERLVMEGTQVRAVEIEGGQTFDADAVVVAPEFRARTELYEALGGELTSTPFGSHLPADPRGMTAIPGVWAAGNASDLMASLLPAMAAGMTTGGAVHGDLAFADLGQAVEERRRAG</sequence>
<feature type="non-terminal residue" evidence="5">
    <location>
        <position position="1"/>
    </location>
</feature>
<reference evidence="5" key="1">
    <citation type="journal article" date="2021" name="PeerJ">
        <title>Extensive microbial diversity within the chicken gut microbiome revealed by metagenomics and culture.</title>
        <authorList>
            <person name="Gilroy R."/>
            <person name="Ravi A."/>
            <person name="Getino M."/>
            <person name="Pursley I."/>
            <person name="Horton D.L."/>
            <person name="Alikhan N.F."/>
            <person name="Baker D."/>
            <person name="Gharbi K."/>
            <person name="Hall N."/>
            <person name="Watson M."/>
            <person name="Adriaenssens E.M."/>
            <person name="Foster-Nyarko E."/>
            <person name="Jarju S."/>
            <person name="Secka A."/>
            <person name="Antonio M."/>
            <person name="Oren A."/>
            <person name="Chaudhuri R.R."/>
            <person name="La Ragione R."/>
            <person name="Hildebrand F."/>
            <person name="Pallen M.J."/>
        </authorList>
    </citation>
    <scope>NUCLEOTIDE SEQUENCE</scope>
    <source>
        <strain evidence="5">ChiGjej4B4-7305</strain>
    </source>
</reference>
<evidence type="ECO:0000259" key="4">
    <source>
        <dbReference type="Pfam" id="PF07992"/>
    </source>
</evidence>
<evidence type="ECO:0000256" key="1">
    <source>
        <dbReference type="ARBA" id="ARBA00022630"/>
    </source>
</evidence>
<accession>A0A9D2EDN6</accession>
<keyword evidence="2" id="KW-0560">Oxidoreductase</keyword>
<dbReference type="InterPro" id="IPR023753">
    <property type="entry name" value="FAD/NAD-binding_dom"/>
</dbReference>
<evidence type="ECO:0000313" key="6">
    <source>
        <dbReference type="Proteomes" id="UP000824037"/>
    </source>
</evidence>
<dbReference type="InterPro" id="IPR036188">
    <property type="entry name" value="FAD/NAD-bd_sf"/>
</dbReference>
<dbReference type="EMBL" id="DXBY01000090">
    <property type="protein sequence ID" value="HIZ35246.1"/>
    <property type="molecule type" value="Genomic_DNA"/>
</dbReference>
<keyword evidence="1" id="KW-0285">Flavoprotein</keyword>
<dbReference type="GO" id="GO:0004791">
    <property type="term" value="F:thioredoxin-disulfide reductase (NADPH) activity"/>
    <property type="evidence" value="ECO:0007669"/>
    <property type="project" value="UniProtKB-EC"/>
</dbReference>
<dbReference type="SUPFAM" id="SSF51905">
    <property type="entry name" value="FAD/NAD(P)-binding domain"/>
    <property type="match status" value="1"/>
</dbReference>
<reference evidence="5" key="2">
    <citation type="submission" date="2021-04" db="EMBL/GenBank/DDBJ databases">
        <authorList>
            <person name="Gilroy R."/>
        </authorList>
    </citation>
    <scope>NUCLEOTIDE SEQUENCE</scope>
    <source>
        <strain evidence="5">ChiGjej4B4-7305</strain>
    </source>
</reference>
<comment type="caution">
    <text evidence="5">The sequence shown here is derived from an EMBL/GenBank/DDBJ whole genome shotgun (WGS) entry which is preliminary data.</text>
</comment>
<dbReference type="Pfam" id="PF07992">
    <property type="entry name" value="Pyr_redox_2"/>
    <property type="match status" value="1"/>
</dbReference>
<dbReference type="PRINTS" id="PR00469">
    <property type="entry name" value="PNDRDTASEII"/>
</dbReference>
<proteinExistence type="predicted"/>
<gene>
    <name evidence="5" type="ORF">H9815_05675</name>
</gene>
<protein>
    <submittedName>
        <fullName evidence="5">NAD(P)/FAD-dependent oxidoreductase</fullName>
    </submittedName>
</protein>
<organism evidence="5 6">
    <name type="scientific">Candidatus Ruania gallistercoris</name>
    <dbReference type="NCBI Taxonomy" id="2838746"/>
    <lineage>
        <taxon>Bacteria</taxon>
        <taxon>Bacillati</taxon>
        <taxon>Actinomycetota</taxon>
        <taxon>Actinomycetes</taxon>
        <taxon>Micrococcales</taxon>
        <taxon>Ruaniaceae</taxon>
        <taxon>Ruania</taxon>
    </lineage>
</organism>
<dbReference type="Gene3D" id="3.50.50.60">
    <property type="entry name" value="FAD/NAD(P)-binding domain"/>
    <property type="match status" value="2"/>
</dbReference>
<dbReference type="Proteomes" id="UP000824037">
    <property type="component" value="Unassembled WGS sequence"/>
</dbReference>
<name>A0A9D2EDN6_9MICO</name>
<dbReference type="InterPro" id="IPR050097">
    <property type="entry name" value="Ferredoxin-NADP_redctase_2"/>
</dbReference>
<dbReference type="PANTHER" id="PTHR48105">
    <property type="entry name" value="THIOREDOXIN REDUCTASE 1-RELATED-RELATED"/>
    <property type="match status" value="1"/>
</dbReference>
<evidence type="ECO:0000313" key="5">
    <source>
        <dbReference type="EMBL" id="HIZ35246.1"/>
    </source>
</evidence>
<evidence type="ECO:0000256" key="3">
    <source>
        <dbReference type="ARBA" id="ARBA00048132"/>
    </source>
</evidence>
<feature type="domain" description="FAD/NAD(P)-binding" evidence="4">
    <location>
        <begin position="43"/>
        <end position="237"/>
    </location>
</feature>
<evidence type="ECO:0000256" key="2">
    <source>
        <dbReference type="ARBA" id="ARBA00023002"/>
    </source>
</evidence>